<organism evidence="2 3">
    <name type="scientific">Allisonella histaminiformans</name>
    <dbReference type="NCBI Taxonomy" id="209880"/>
    <lineage>
        <taxon>Bacteria</taxon>
        <taxon>Bacillati</taxon>
        <taxon>Bacillota</taxon>
        <taxon>Negativicutes</taxon>
        <taxon>Veillonellales</taxon>
        <taxon>Veillonellaceae</taxon>
        <taxon>Allisonella</taxon>
    </lineage>
</organism>
<evidence type="ECO:0000313" key="2">
    <source>
        <dbReference type="EMBL" id="SDA58976.1"/>
    </source>
</evidence>
<dbReference type="InterPro" id="IPR025575">
    <property type="entry name" value="DpnD/PcfM_C"/>
</dbReference>
<protein>
    <submittedName>
        <fullName evidence="2">DpnD/PcfM-like protein</fullName>
    </submittedName>
</protein>
<feature type="domain" description="DpnD/PcfM-like C-terminal" evidence="1">
    <location>
        <begin position="6"/>
        <end position="43"/>
    </location>
</feature>
<name>A0A1G5WMU7_9FIRM</name>
<reference evidence="2 3" key="1">
    <citation type="submission" date="2016-10" db="EMBL/GenBank/DDBJ databases">
        <authorList>
            <person name="de Groot N.N."/>
        </authorList>
    </citation>
    <scope>NUCLEOTIDE SEQUENCE [LARGE SCALE GENOMIC DNA]</scope>
    <source>
        <strain evidence="2 3">DSM 15230</strain>
    </source>
</reference>
<evidence type="ECO:0000259" key="1">
    <source>
        <dbReference type="Pfam" id="PF14207"/>
    </source>
</evidence>
<dbReference type="GeneID" id="87756448"/>
<evidence type="ECO:0000313" key="3">
    <source>
        <dbReference type="Proteomes" id="UP000199689"/>
    </source>
</evidence>
<gene>
    <name evidence="2" type="ORF">SAMN02910343_01455</name>
</gene>
<keyword evidence="3" id="KW-1185">Reference proteome</keyword>
<sequence length="61" mass="6875">MKTFYIEITETRKTVVPVEAETEKEAVLKTLARYKKGEITLDKTAPGPFTMEAVKKDGVEN</sequence>
<dbReference type="RefSeq" id="WP_091365350.1">
    <property type="nucleotide sequence ID" value="NZ_FMXA01000024.1"/>
</dbReference>
<accession>A0A1G5WMU7</accession>
<dbReference type="Pfam" id="PF14207">
    <property type="entry name" value="DpnD-PcfM"/>
    <property type="match status" value="1"/>
</dbReference>
<dbReference type="STRING" id="209880.SAMN02910343_01455"/>
<dbReference type="AlphaFoldDB" id="A0A1G5WMU7"/>
<proteinExistence type="predicted"/>
<dbReference type="EMBL" id="FMXA01000024">
    <property type="protein sequence ID" value="SDA58976.1"/>
    <property type="molecule type" value="Genomic_DNA"/>
</dbReference>
<dbReference type="Proteomes" id="UP000199689">
    <property type="component" value="Unassembled WGS sequence"/>
</dbReference>